<accession>A0A4U9ETA4</accession>
<organism evidence="2 4">
    <name type="scientific">Gibberella zeae</name>
    <name type="common">Wheat head blight fungus</name>
    <name type="synonym">Fusarium graminearum</name>
    <dbReference type="NCBI Taxonomy" id="5518"/>
    <lineage>
        <taxon>Eukaryota</taxon>
        <taxon>Fungi</taxon>
        <taxon>Dikarya</taxon>
        <taxon>Ascomycota</taxon>
        <taxon>Pezizomycotina</taxon>
        <taxon>Sordariomycetes</taxon>
        <taxon>Hypocreomycetidae</taxon>
        <taxon>Hypocreales</taxon>
        <taxon>Nectriaceae</taxon>
        <taxon>Fusarium</taxon>
    </lineage>
</organism>
<proteinExistence type="predicted"/>
<feature type="compositionally biased region" description="Polar residues" evidence="1">
    <location>
        <begin position="40"/>
        <end position="51"/>
    </location>
</feature>
<feature type="region of interest" description="Disordered" evidence="1">
    <location>
        <begin position="75"/>
        <end position="113"/>
    </location>
</feature>
<reference evidence="3" key="1">
    <citation type="submission" date="2019-04" db="EMBL/GenBank/DDBJ databases">
        <authorList>
            <person name="Melise S."/>
            <person name="Noan J."/>
            <person name="Okalmin O."/>
        </authorList>
    </citation>
    <scope>NUCLEOTIDE SEQUENCE</scope>
    <source>
        <strain evidence="3">FN9</strain>
    </source>
</reference>
<reference evidence="2" key="2">
    <citation type="submission" date="2021-03" db="EMBL/GenBank/DDBJ databases">
        <authorList>
            <person name="Alouane T."/>
            <person name="Langin T."/>
            <person name="Bonhomme L."/>
        </authorList>
    </citation>
    <scope>NUCLEOTIDE SEQUENCE</scope>
    <source>
        <strain evidence="2">MDC_Fg202</strain>
    </source>
</reference>
<feature type="compositionally biased region" description="Basic and acidic residues" evidence="1">
    <location>
        <begin position="53"/>
        <end position="62"/>
    </location>
</feature>
<dbReference type="Proteomes" id="UP000746612">
    <property type="component" value="Unassembled WGS sequence"/>
</dbReference>
<gene>
    <name evidence="3" type="ORF">FUG_LOCUS336992</name>
    <name evidence="2" type="ORF">MDCFG202_LOCUS34009</name>
</gene>
<evidence type="ECO:0000313" key="4">
    <source>
        <dbReference type="Proteomes" id="UP000746612"/>
    </source>
</evidence>
<dbReference type="AlphaFoldDB" id="A0A4U9ETA4"/>
<feature type="compositionally biased region" description="Polar residues" evidence="1">
    <location>
        <begin position="102"/>
        <end position="113"/>
    </location>
</feature>
<dbReference type="EMBL" id="CAAKMV010000138">
    <property type="protein sequence ID" value="VIO59185.1"/>
    <property type="molecule type" value="Genomic_DNA"/>
</dbReference>
<dbReference type="EMBL" id="CAJPIJ010000071">
    <property type="protein sequence ID" value="CAG1966406.1"/>
    <property type="molecule type" value="Genomic_DNA"/>
</dbReference>
<evidence type="ECO:0000256" key="1">
    <source>
        <dbReference type="SAM" id="MobiDB-lite"/>
    </source>
</evidence>
<protein>
    <submittedName>
        <fullName evidence="2">Uncharacterized protein</fullName>
    </submittedName>
</protein>
<name>A0A4U9ETA4_GIBZA</name>
<feature type="region of interest" description="Disordered" evidence="1">
    <location>
        <begin position="39"/>
        <end position="62"/>
    </location>
</feature>
<sequence length="113" mass="12812">MHNSLSINYVSRIFVAGQAETEFKLKSTQFDSLSVFVKDQGSSKTRSLNQGKNHKDEKKKMNEDFKMQKWMAEPESWGFTAGRSEARRNGEDPSADGEGKQPISTSSHVFYTE</sequence>
<evidence type="ECO:0000313" key="3">
    <source>
        <dbReference type="EMBL" id="VIO59185.1"/>
    </source>
</evidence>
<evidence type="ECO:0000313" key="2">
    <source>
        <dbReference type="EMBL" id="CAG1966406.1"/>
    </source>
</evidence>